<keyword evidence="3" id="KW-1185">Reference proteome</keyword>
<reference evidence="2" key="1">
    <citation type="submission" date="2022-07" db="EMBL/GenBank/DDBJ databases">
        <authorList>
            <person name="Trinca V."/>
            <person name="Uliana J.V.C."/>
            <person name="Torres T.T."/>
            <person name="Ward R.J."/>
            <person name="Monesi N."/>
        </authorList>
    </citation>
    <scope>NUCLEOTIDE SEQUENCE</scope>
    <source>
        <strain evidence="2">HSMRA1968</strain>
        <tissue evidence="2">Whole embryos</tissue>
    </source>
</reference>
<evidence type="ECO:0000313" key="2">
    <source>
        <dbReference type="EMBL" id="KAJ6647639.1"/>
    </source>
</evidence>
<evidence type="ECO:0000256" key="1">
    <source>
        <dbReference type="SAM" id="MobiDB-lite"/>
    </source>
</evidence>
<feature type="compositionally biased region" description="Basic and acidic residues" evidence="1">
    <location>
        <begin position="49"/>
        <end position="67"/>
    </location>
</feature>
<dbReference type="OrthoDB" id="10480534at2759"/>
<feature type="region of interest" description="Disordered" evidence="1">
    <location>
        <begin position="1"/>
        <end position="93"/>
    </location>
</feature>
<sequence length="179" mass="20302">MANSSESEEAATGKEKHKIKEISSSSEEENLTDKKCEDKKAKKPSAQRNKVEKKVDPSGRERNEKSHLKTAPKKPSDNRKMEETLSSSKEKKCSPDVTFGWVKMTLQSRFQPAFIFPEKTSDGKNLAQYIQSNGDLSDYKHPVEVTATDEEIVEIKKSKKAQNYLKALKIFNAQNNTNY</sequence>
<comment type="caution">
    <text evidence="2">The sequence shown here is derived from an EMBL/GenBank/DDBJ whole genome shotgun (WGS) entry which is preliminary data.</text>
</comment>
<feature type="compositionally biased region" description="Basic and acidic residues" evidence="1">
    <location>
        <begin position="31"/>
        <end position="40"/>
    </location>
</feature>
<dbReference type="EMBL" id="WJQU01000001">
    <property type="protein sequence ID" value="KAJ6647639.1"/>
    <property type="molecule type" value="Genomic_DNA"/>
</dbReference>
<organism evidence="2 3">
    <name type="scientific">Pseudolycoriella hygida</name>
    <dbReference type="NCBI Taxonomy" id="35572"/>
    <lineage>
        <taxon>Eukaryota</taxon>
        <taxon>Metazoa</taxon>
        <taxon>Ecdysozoa</taxon>
        <taxon>Arthropoda</taxon>
        <taxon>Hexapoda</taxon>
        <taxon>Insecta</taxon>
        <taxon>Pterygota</taxon>
        <taxon>Neoptera</taxon>
        <taxon>Endopterygota</taxon>
        <taxon>Diptera</taxon>
        <taxon>Nematocera</taxon>
        <taxon>Sciaroidea</taxon>
        <taxon>Sciaridae</taxon>
        <taxon>Pseudolycoriella</taxon>
    </lineage>
</organism>
<feature type="compositionally biased region" description="Basic and acidic residues" evidence="1">
    <location>
        <begin position="74"/>
        <end position="93"/>
    </location>
</feature>
<dbReference type="AlphaFoldDB" id="A0A9Q0NCB9"/>
<feature type="compositionally biased region" description="Basic and acidic residues" evidence="1">
    <location>
        <begin position="11"/>
        <end position="21"/>
    </location>
</feature>
<evidence type="ECO:0000313" key="3">
    <source>
        <dbReference type="Proteomes" id="UP001151699"/>
    </source>
</evidence>
<protein>
    <submittedName>
        <fullName evidence="2">Uncharacterized protein</fullName>
    </submittedName>
</protein>
<accession>A0A9Q0NCB9</accession>
<name>A0A9Q0NCB9_9DIPT</name>
<gene>
    <name evidence="2" type="ORF">Bhyg_02862</name>
</gene>
<dbReference type="Proteomes" id="UP001151699">
    <property type="component" value="Chromosome A"/>
</dbReference>
<proteinExistence type="predicted"/>